<reference evidence="2 3" key="1">
    <citation type="submission" date="2020-08" db="EMBL/GenBank/DDBJ databases">
        <title>Description of novel Flavobacterium F-408 isolate.</title>
        <authorList>
            <person name="Saticioglu I.B."/>
            <person name="Duman M."/>
            <person name="Altun S."/>
        </authorList>
    </citation>
    <scope>NUCLEOTIDE SEQUENCE [LARGE SCALE GENOMIC DNA]</scope>
    <source>
        <strain evidence="2 3">F-408</strain>
    </source>
</reference>
<name>A0ABR7J191_9FLAO</name>
<dbReference type="Gene3D" id="3.40.50.300">
    <property type="entry name" value="P-loop containing nucleotide triphosphate hydrolases"/>
    <property type="match status" value="1"/>
</dbReference>
<dbReference type="RefSeq" id="WP_187003029.1">
    <property type="nucleotide sequence ID" value="NZ_JAANOQ010000002.1"/>
</dbReference>
<accession>A0ABR7J191</accession>
<dbReference type="EMBL" id="JACRUN010000008">
    <property type="protein sequence ID" value="MBC5835811.1"/>
    <property type="molecule type" value="Genomic_DNA"/>
</dbReference>
<comment type="caution">
    <text evidence="2">The sequence shown here is derived from an EMBL/GenBank/DDBJ whole genome shotgun (WGS) entry which is preliminary data.</text>
</comment>
<gene>
    <name evidence="2" type="ORF">H8R27_13020</name>
</gene>
<keyword evidence="3" id="KW-1185">Reference proteome</keyword>
<proteinExistence type="predicted"/>
<dbReference type="InterPro" id="IPR027417">
    <property type="entry name" value="P-loop_NTPase"/>
</dbReference>
<dbReference type="Proteomes" id="UP000605990">
    <property type="component" value="Unassembled WGS sequence"/>
</dbReference>
<feature type="region of interest" description="Disordered" evidence="1">
    <location>
        <begin position="461"/>
        <end position="484"/>
    </location>
</feature>
<evidence type="ECO:0000313" key="2">
    <source>
        <dbReference type="EMBL" id="MBC5835811.1"/>
    </source>
</evidence>
<evidence type="ECO:0000256" key="1">
    <source>
        <dbReference type="SAM" id="MobiDB-lite"/>
    </source>
</evidence>
<evidence type="ECO:0000313" key="3">
    <source>
        <dbReference type="Proteomes" id="UP000605990"/>
    </source>
</evidence>
<evidence type="ECO:0008006" key="4">
    <source>
        <dbReference type="Google" id="ProtNLM"/>
    </source>
</evidence>
<protein>
    <recommendedName>
        <fullName evidence="4">Terminase</fullName>
    </recommendedName>
</protein>
<sequence>MKNKEVSLNLPQLAAVEIPRKKVLNPVKNVLVWIKMIVLEWSRGTGKSTILGWFIKEALIQMPKATGVLVGETYQQMLSRTLPSTKQGLAMFGIYEDIDYVVGRSGKKLGYEMPFQSPLKWDNVMHFSNGFIMVLVSNDMPDSGRGLNSSFVVGDEAVLLDKERLYNNVQTTNRSTCGGLYDDKPLCNAEIYASSVAMTQKGQWFTDLEKVAKKKPWKVLFIKANAFANKQNLSKDWFERMRDEAPSQVHYDAEIKNIRPKKTTKGFYPSLDPKKHYYRYAYDNLYLQEVGVKATKKDFNCRQDTDYMRSKPLIVTIDWGNIMTMTVSQDQGERYRCLKTFYVNSPKIIDDLIDEEFAPYYEPMKKGNNVIEFYYDRNGNSKTPNSKLTFAEQAGAAFKRNGWKVIYKTRKHENPPHNQKFIVLNYILKYGGIKGLPVVEINENNCPDLIISLENAPAMEGNQPNTIVKDKRSEKSKTTPQEHATHFSDTFDIPLYWRYHKQVQRLISDNGDRGSLPLFKGQSMNLMKP</sequence>
<organism evidence="2 3">
    <name type="scientific">Flavobacterium bernardetii</name>
    <dbReference type="NCBI Taxonomy" id="2813823"/>
    <lineage>
        <taxon>Bacteria</taxon>
        <taxon>Pseudomonadati</taxon>
        <taxon>Bacteroidota</taxon>
        <taxon>Flavobacteriia</taxon>
        <taxon>Flavobacteriales</taxon>
        <taxon>Flavobacteriaceae</taxon>
        <taxon>Flavobacterium</taxon>
    </lineage>
</organism>
<feature type="compositionally biased region" description="Basic and acidic residues" evidence="1">
    <location>
        <begin position="468"/>
        <end position="477"/>
    </location>
</feature>